<reference evidence="3 4" key="1">
    <citation type="submission" date="2016-07" db="EMBL/GenBank/DDBJ databases">
        <title>Draft genome sequence of Prauserella muralis DSM 45305, isolated from a mould-covered wall in an indoor environment.</title>
        <authorList>
            <person name="Ruckert C."/>
            <person name="Albersmeier A."/>
            <person name="Jiang C.-L."/>
            <person name="Jiang Y."/>
            <person name="Kalinowski J."/>
            <person name="Schneider O."/>
            <person name="Winkler A."/>
            <person name="Zotchev S.B."/>
        </authorList>
    </citation>
    <scope>NUCLEOTIDE SEQUENCE [LARGE SCALE GENOMIC DNA]</scope>
    <source>
        <strain evidence="3 4">DSM 45305</strain>
    </source>
</reference>
<proteinExistence type="predicted"/>
<evidence type="ECO:0000313" key="3">
    <source>
        <dbReference type="EMBL" id="PXY27700.1"/>
    </source>
</evidence>
<accession>A0A2V4B0B5</accession>
<dbReference type="Pfam" id="PF01796">
    <property type="entry name" value="OB_ChsH2_C"/>
    <property type="match status" value="1"/>
</dbReference>
<feature type="domain" description="ChsH2 rubredoxin-like zinc ribbon" evidence="2">
    <location>
        <begin position="18"/>
        <end position="47"/>
    </location>
</feature>
<gene>
    <name evidence="3" type="ORF">BAY60_15010</name>
</gene>
<dbReference type="OrthoDB" id="4714412at2"/>
<dbReference type="InterPro" id="IPR012340">
    <property type="entry name" value="NA-bd_OB-fold"/>
</dbReference>
<keyword evidence="4" id="KW-1185">Reference proteome</keyword>
<dbReference type="PANTHER" id="PTHR34075">
    <property type="entry name" value="BLR3430 PROTEIN"/>
    <property type="match status" value="1"/>
</dbReference>
<dbReference type="Pfam" id="PF12172">
    <property type="entry name" value="zf-ChsH2"/>
    <property type="match status" value="1"/>
</dbReference>
<evidence type="ECO:0000259" key="1">
    <source>
        <dbReference type="Pfam" id="PF01796"/>
    </source>
</evidence>
<dbReference type="EMBL" id="MASW01000002">
    <property type="protein sequence ID" value="PXY27700.1"/>
    <property type="molecule type" value="Genomic_DNA"/>
</dbReference>
<dbReference type="InterPro" id="IPR052513">
    <property type="entry name" value="Thioester_dehydratase-like"/>
</dbReference>
<evidence type="ECO:0000259" key="2">
    <source>
        <dbReference type="Pfam" id="PF12172"/>
    </source>
</evidence>
<dbReference type="RefSeq" id="WP_112281708.1">
    <property type="nucleotide sequence ID" value="NZ_MASW01000002.1"/>
</dbReference>
<name>A0A2V4B0B5_9PSEU</name>
<organism evidence="3 4">
    <name type="scientific">Prauserella muralis</name>
    <dbReference type="NCBI Taxonomy" id="588067"/>
    <lineage>
        <taxon>Bacteria</taxon>
        <taxon>Bacillati</taxon>
        <taxon>Actinomycetota</taxon>
        <taxon>Actinomycetes</taxon>
        <taxon>Pseudonocardiales</taxon>
        <taxon>Pseudonocardiaceae</taxon>
        <taxon>Prauserella</taxon>
    </lineage>
</organism>
<dbReference type="Proteomes" id="UP000249915">
    <property type="component" value="Unassembled WGS sequence"/>
</dbReference>
<feature type="domain" description="ChsH2 C-terminal OB-fold" evidence="1">
    <location>
        <begin position="51"/>
        <end position="111"/>
    </location>
</feature>
<sequence>MSMSDNSFRPDVFRAEPPTLLGSHCGSCGRKAFPPREVCPSCGEPSLGDPVELSRQGRIYSYTVVRQAPPGLSTPYVLGYVDLPDDGVRVMSRIESVRDGDVRIGAPVALDAREDPGQPEPKRMFVFRTGGEPA</sequence>
<dbReference type="InterPro" id="IPR002878">
    <property type="entry name" value="ChsH2_C"/>
</dbReference>
<comment type="caution">
    <text evidence="3">The sequence shown here is derived from an EMBL/GenBank/DDBJ whole genome shotgun (WGS) entry which is preliminary data.</text>
</comment>
<dbReference type="SUPFAM" id="SSF50249">
    <property type="entry name" value="Nucleic acid-binding proteins"/>
    <property type="match status" value="1"/>
</dbReference>
<dbReference type="InterPro" id="IPR022002">
    <property type="entry name" value="ChsH2_Znr"/>
</dbReference>
<dbReference type="AlphaFoldDB" id="A0A2V4B0B5"/>
<evidence type="ECO:0000313" key="4">
    <source>
        <dbReference type="Proteomes" id="UP000249915"/>
    </source>
</evidence>
<dbReference type="PANTHER" id="PTHR34075:SF5">
    <property type="entry name" value="BLR3430 PROTEIN"/>
    <property type="match status" value="1"/>
</dbReference>
<protein>
    <submittedName>
        <fullName evidence="3">Uncharacterized protein</fullName>
    </submittedName>
</protein>
<dbReference type="Gene3D" id="6.10.30.10">
    <property type="match status" value="1"/>
</dbReference>